<feature type="domain" description="Zn(2)-C6 fungal-type" evidence="6">
    <location>
        <begin position="11"/>
        <end position="41"/>
    </location>
</feature>
<evidence type="ECO:0000313" key="7">
    <source>
        <dbReference type="EMBL" id="KAH7024799.1"/>
    </source>
</evidence>
<evidence type="ECO:0000259" key="6">
    <source>
        <dbReference type="PROSITE" id="PS50048"/>
    </source>
</evidence>
<dbReference type="CDD" id="cd00067">
    <property type="entry name" value="GAL4"/>
    <property type="match status" value="1"/>
</dbReference>
<dbReference type="PROSITE" id="PS50048">
    <property type="entry name" value="ZN2_CY6_FUNGAL_2"/>
    <property type="match status" value="1"/>
</dbReference>
<organism evidence="7 8">
    <name type="scientific">Microdochium trichocladiopsis</name>
    <dbReference type="NCBI Taxonomy" id="1682393"/>
    <lineage>
        <taxon>Eukaryota</taxon>
        <taxon>Fungi</taxon>
        <taxon>Dikarya</taxon>
        <taxon>Ascomycota</taxon>
        <taxon>Pezizomycotina</taxon>
        <taxon>Sordariomycetes</taxon>
        <taxon>Xylariomycetidae</taxon>
        <taxon>Xylariales</taxon>
        <taxon>Microdochiaceae</taxon>
        <taxon>Microdochium</taxon>
    </lineage>
</organism>
<dbReference type="PANTHER" id="PTHR47660">
    <property type="entry name" value="TRANSCRIPTION FACTOR WITH C2H2 AND ZN(2)-CYS(6) DNA BINDING DOMAIN (EUROFUNG)-RELATED-RELATED"/>
    <property type="match status" value="1"/>
</dbReference>
<dbReference type="OrthoDB" id="9930022at2759"/>
<dbReference type="SMART" id="SM00066">
    <property type="entry name" value="GAL4"/>
    <property type="match status" value="1"/>
</dbReference>
<keyword evidence="3" id="KW-0805">Transcription regulation</keyword>
<accession>A0A9P8XYA8</accession>
<dbReference type="RefSeq" id="XP_046008347.1">
    <property type="nucleotide sequence ID" value="XM_046155059.1"/>
</dbReference>
<dbReference type="AlphaFoldDB" id="A0A9P8XYA8"/>
<protein>
    <recommendedName>
        <fullName evidence="6">Zn(2)-C6 fungal-type domain-containing protein</fullName>
    </recommendedName>
</protein>
<keyword evidence="2" id="KW-0862">Zinc</keyword>
<dbReference type="GO" id="GO:0008270">
    <property type="term" value="F:zinc ion binding"/>
    <property type="evidence" value="ECO:0007669"/>
    <property type="project" value="InterPro"/>
</dbReference>
<keyword evidence="1" id="KW-0479">Metal-binding</keyword>
<keyword evidence="5" id="KW-0539">Nucleus</keyword>
<dbReference type="SUPFAM" id="SSF57701">
    <property type="entry name" value="Zn2/Cys6 DNA-binding domain"/>
    <property type="match status" value="1"/>
</dbReference>
<evidence type="ECO:0000313" key="8">
    <source>
        <dbReference type="Proteomes" id="UP000756346"/>
    </source>
</evidence>
<dbReference type="InterPro" id="IPR001138">
    <property type="entry name" value="Zn2Cys6_DnaBD"/>
</dbReference>
<reference evidence="7" key="1">
    <citation type="journal article" date="2021" name="Nat. Commun.">
        <title>Genetic determinants of endophytism in the Arabidopsis root mycobiome.</title>
        <authorList>
            <person name="Mesny F."/>
            <person name="Miyauchi S."/>
            <person name="Thiergart T."/>
            <person name="Pickel B."/>
            <person name="Atanasova L."/>
            <person name="Karlsson M."/>
            <person name="Huettel B."/>
            <person name="Barry K.W."/>
            <person name="Haridas S."/>
            <person name="Chen C."/>
            <person name="Bauer D."/>
            <person name="Andreopoulos W."/>
            <person name="Pangilinan J."/>
            <person name="LaButti K."/>
            <person name="Riley R."/>
            <person name="Lipzen A."/>
            <person name="Clum A."/>
            <person name="Drula E."/>
            <person name="Henrissat B."/>
            <person name="Kohler A."/>
            <person name="Grigoriev I.V."/>
            <person name="Martin F.M."/>
            <person name="Hacquard S."/>
        </authorList>
    </citation>
    <scope>NUCLEOTIDE SEQUENCE</scope>
    <source>
        <strain evidence="7">MPI-CAGE-CH-0230</strain>
    </source>
</reference>
<gene>
    <name evidence="7" type="ORF">B0I36DRAFT_332050</name>
</gene>
<evidence type="ECO:0000256" key="3">
    <source>
        <dbReference type="ARBA" id="ARBA00023015"/>
    </source>
</evidence>
<evidence type="ECO:0000256" key="2">
    <source>
        <dbReference type="ARBA" id="ARBA00022833"/>
    </source>
</evidence>
<dbReference type="Pfam" id="PF00172">
    <property type="entry name" value="Zn_clus"/>
    <property type="match status" value="1"/>
</dbReference>
<evidence type="ECO:0000256" key="1">
    <source>
        <dbReference type="ARBA" id="ARBA00022723"/>
    </source>
</evidence>
<sequence>MAGGGASRQKSCNACVQGKRKCDKALPACGRCAGMGLVCLYGGRLPSARPSSSPPDGSMMTLDDHLAYDETTPVLPDTLDFAMAEVMPVDCTAEPGFSTTENGFEAFLESIIAPQPQFTAPSDQLEWVIQDSPSPTPILRKEDYPKFGSLCDAYQPWHLADSNTRVSFVVSVVKSFCPSFAQNSCTPFLHKELYQSFMPGCVLKAWTTCSQYTNGTATNRGMVLRVLHENVADLHETADSRNVMTSMERLGRLHALIFYQVIRMFDGDITLGSDAAGDMTVLEAWATDLLKLRDNLDGLARLPQDMRRERPPETWQRWVFAECVRRTCLMAFMIVTLWKLLTKQSPARGPMGIWAYEHRWTLSRHLWDAPGSFEFCKAWNEKPFFYISGFGFREFLECGRPDDVDSFARILLTVTLGIDEMKTFESEPEGQLGSNRQDLLTGN</sequence>
<comment type="caution">
    <text evidence="7">The sequence shown here is derived from an EMBL/GenBank/DDBJ whole genome shotgun (WGS) entry which is preliminary data.</text>
</comment>
<keyword evidence="4" id="KW-0804">Transcription</keyword>
<name>A0A9P8XYA8_9PEZI</name>
<proteinExistence type="predicted"/>
<dbReference type="GeneID" id="70184605"/>
<dbReference type="GO" id="GO:0000981">
    <property type="term" value="F:DNA-binding transcription factor activity, RNA polymerase II-specific"/>
    <property type="evidence" value="ECO:0007669"/>
    <property type="project" value="InterPro"/>
</dbReference>
<evidence type="ECO:0000256" key="4">
    <source>
        <dbReference type="ARBA" id="ARBA00023163"/>
    </source>
</evidence>
<dbReference type="Proteomes" id="UP000756346">
    <property type="component" value="Unassembled WGS sequence"/>
</dbReference>
<dbReference type="InterPro" id="IPR036864">
    <property type="entry name" value="Zn2-C6_fun-type_DNA-bd_sf"/>
</dbReference>
<evidence type="ECO:0000256" key="5">
    <source>
        <dbReference type="ARBA" id="ARBA00023242"/>
    </source>
</evidence>
<keyword evidence="8" id="KW-1185">Reference proteome</keyword>
<dbReference type="EMBL" id="JAGTJQ010000009">
    <property type="protein sequence ID" value="KAH7024799.1"/>
    <property type="molecule type" value="Genomic_DNA"/>
</dbReference>
<dbReference type="Gene3D" id="4.10.240.10">
    <property type="entry name" value="Zn(2)-C6 fungal-type DNA-binding domain"/>
    <property type="match status" value="1"/>
</dbReference>